<protein>
    <submittedName>
        <fullName evidence="6">DNA-binding transcriptional regulator, LysR family</fullName>
    </submittedName>
</protein>
<keyword evidence="7" id="KW-1185">Reference proteome</keyword>
<dbReference type="Pfam" id="PF03466">
    <property type="entry name" value="LysR_substrate"/>
    <property type="match status" value="1"/>
</dbReference>
<dbReference type="PROSITE" id="PS50931">
    <property type="entry name" value="HTH_LYSR"/>
    <property type="match status" value="1"/>
</dbReference>
<dbReference type="Pfam" id="PF00126">
    <property type="entry name" value="HTH_1"/>
    <property type="match status" value="1"/>
</dbReference>
<feature type="domain" description="HTH lysR-type" evidence="5">
    <location>
        <begin position="1"/>
        <end position="58"/>
    </location>
</feature>
<dbReference type="EMBL" id="FORR01000003">
    <property type="protein sequence ID" value="SFJ00319.1"/>
    <property type="molecule type" value="Genomic_DNA"/>
</dbReference>
<dbReference type="InterPro" id="IPR005119">
    <property type="entry name" value="LysR_subst-bd"/>
</dbReference>
<evidence type="ECO:0000313" key="6">
    <source>
        <dbReference type="EMBL" id="SFJ00319.1"/>
    </source>
</evidence>
<dbReference type="SUPFAM" id="SSF46785">
    <property type="entry name" value="Winged helix' DNA-binding domain"/>
    <property type="match status" value="1"/>
</dbReference>
<dbReference type="AlphaFoldDB" id="A0A1I3MTN9"/>
<comment type="similarity">
    <text evidence="1">Belongs to the LysR transcriptional regulatory family.</text>
</comment>
<sequence>MEEKDWVLLQTLYDQQNITKTAEILFVSQPALSYRIQQLEKEFGITILHRGRRGVEFTPQGEYLVKYAKDMLRQLQQTKEFLLSMENKISGTLKIGTASSIARYKLPNILKNFHIKYPDVEFKVTSSKSSELVNSVYNRDVHVGFIRGDYNWPEEKYLIITENIWIVSKREISLDELPNLPRIIYKTDLSLENVFDNWWKENFSKPPSITMEVDNMETCKEMVLSELGYAIIPSIVLCNNEDLYRIQLKNRHGEPIMRNSWVIYRKESLKIPLINEFVNFTKNMKLM</sequence>
<evidence type="ECO:0000256" key="2">
    <source>
        <dbReference type="ARBA" id="ARBA00023015"/>
    </source>
</evidence>
<dbReference type="RefSeq" id="WP_093228575.1">
    <property type="nucleotide sequence ID" value="NZ_FORR01000003.1"/>
</dbReference>
<dbReference type="InterPro" id="IPR036390">
    <property type="entry name" value="WH_DNA-bd_sf"/>
</dbReference>
<reference evidence="6 7" key="1">
    <citation type="submission" date="2016-10" db="EMBL/GenBank/DDBJ databases">
        <authorList>
            <person name="de Groot N.N."/>
        </authorList>
    </citation>
    <scope>NUCLEOTIDE SEQUENCE [LARGE SCALE GENOMIC DNA]</scope>
    <source>
        <strain evidence="6 7">DSM 44778</strain>
    </source>
</reference>
<organism evidence="6 7">
    <name type="scientific">Thermoflavimicrobium dichotomicum</name>
    <dbReference type="NCBI Taxonomy" id="46223"/>
    <lineage>
        <taxon>Bacteria</taxon>
        <taxon>Bacillati</taxon>
        <taxon>Bacillota</taxon>
        <taxon>Bacilli</taxon>
        <taxon>Bacillales</taxon>
        <taxon>Thermoactinomycetaceae</taxon>
        <taxon>Thermoflavimicrobium</taxon>
    </lineage>
</organism>
<dbReference type="PANTHER" id="PTHR30126:SF78">
    <property type="entry name" value="HTH LYSR-TYPE DOMAIN-CONTAINING PROTEIN"/>
    <property type="match status" value="1"/>
</dbReference>
<dbReference type="Proteomes" id="UP000199545">
    <property type="component" value="Unassembled WGS sequence"/>
</dbReference>
<evidence type="ECO:0000256" key="1">
    <source>
        <dbReference type="ARBA" id="ARBA00009437"/>
    </source>
</evidence>
<dbReference type="Gene3D" id="1.10.10.10">
    <property type="entry name" value="Winged helix-like DNA-binding domain superfamily/Winged helix DNA-binding domain"/>
    <property type="match status" value="1"/>
</dbReference>
<keyword evidence="3 6" id="KW-0238">DNA-binding</keyword>
<keyword evidence="2" id="KW-0805">Transcription regulation</keyword>
<evidence type="ECO:0000256" key="3">
    <source>
        <dbReference type="ARBA" id="ARBA00023125"/>
    </source>
</evidence>
<accession>A0A1I3MTN9</accession>
<dbReference type="PANTHER" id="PTHR30126">
    <property type="entry name" value="HTH-TYPE TRANSCRIPTIONAL REGULATOR"/>
    <property type="match status" value="1"/>
</dbReference>
<dbReference type="GO" id="GO:0003700">
    <property type="term" value="F:DNA-binding transcription factor activity"/>
    <property type="evidence" value="ECO:0007669"/>
    <property type="project" value="InterPro"/>
</dbReference>
<dbReference type="CDD" id="cd05466">
    <property type="entry name" value="PBP2_LTTR_substrate"/>
    <property type="match status" value="1"/>
</dbReference>
<dbReference type="GO" id="GO:0000976">
    <property type="term" value="F:transcription cis-regulatory region binding"/>
    <property type="evidence" value="ECO:0007669"/>
    <property type="project" value="TreeGrafter"/>
</dbReference>
<dbReference type="SUPFAM" id="SSF53850">
    <property type="entry name" value="Periplasmic binding protein-like II"/>
    <property type="match status" value="1"/>
</dbReference>
<dbReference type="OrthoDB" id="107670at2"/>
<proteinExistence type="inferred from homology"/>
<keyword evidence="4" id="KW-0804">Transcription</keyword>
<gene>
    <name evidence="6" type="ORF">SAMN05421852_103197</name>
</gene>
<dbReference type="Gene3D" id="3.40.190.290">
    <property type="match status" value="1"/>
</dbReference>
<dbReference type="PRINTS" id="PR00039">
    <property type="entry name" value="HTHLYSR"/>
</dbReference>
<name>A0A1I3MTN9_9BACL</name>
<dbReference type="STRING" id="46223.SAMN05421852_103197"/>
<evidence type="ECO:0000259" key="5">
    <source>
        <dbReference type="PROSITE" id="PS50931"/>
    </source>
</evidence>
<dbReference type="InterPro" id="IPR000847">
    <property type="entry name" value="LysR_HTH_N"/>
</dbReference>
<dbReference type="InterPro" id="IPR036388">
    <property type="entry name" value="WH-like_DNA-bd_sf"/>
</dbReference>
<evidence type="ECO:0000313" key="7">
    <source>
        <dbReference type="Proteomes" id="UP000199545"/>
    </source>
</evidence>
<evidence type="ECO:0000256" key="4">
    <source>
        <dbReference type="ARBA" id="ARBA00023163"/>
    </source>
</evidence>